<name>A0A7L8G5V1_9CAUD</name>
<gene>
    <name evidence="2" type="ORF">CPT_Paso_004</name>
</gene>
<keyword evidence="1" id="KW-0175">Coiled coil</keyword>
<accession>A0A7L8G5V1</accession>
<sequence>MTTIKSKLATSVSNAAKAVANASPVKVSASFTRIDTVEGCMKPLTQPLADLDNLIAAREAAIDNAYVENQRLRAQIEANIQRIDAHQAEIDKARDASNKLRAVIG</sequence>
<organism evidence="2 3">
    <name type="scientific">Rhizobium phage Paso</name>
    <dbReference type="NCBI Taxonomy" id="2767574"/>
    <lineage>
        <taxon>Viruses</taxon>
        <taxon>Duplodnaviria</taxon>
        <taxon>Heunggongvirae</taxon>
        <taxon>Uroviricota</taxon>
        <taxon>Caudoviricetes</taxon>
        <taxon>Autographivirales</taxon>
        <taxon>Dunnvirinae</taxon>
        <taxon>Pasovirus</taxon>
        <taxon>Pasovirus paso</taxon>
    </lineage>
</organism>
<dbReference type="Proteomes" id="UP000516513">
    <property type="component" value="Segment"/>
</dbReference>
<proteinExistence type="predicted"/>
<protein>
    <submittedName>
        <fullName evidence="2">Uncharacterized protein</fullName>
    </submittedName>
</protein>
<feature type="coiled-coil region" evidence="1">
    <location>
        <begin position="69"/>
        <end position="103"/>
    </location>
</feature>
<dbReference type="EMBL" id="MT708546">
    <property type="protein sequence ID" value="QOE32121.1"/>
    <property type="molecule type" value="Genomic_DNA"/>
</dbReference>
<keyword evidence="3" id="KW-1185">Reference proteome</keyword>
<evidence type="ECO:0000256" key="1">
    <source>
        <dbReference type="SAM" id="Coils"/>
    </source>
</evidence>
<reference evidence="2 3" key="1">
    <citation type="submission" date="2020-07" db="EMBL/GenBank/DDBJ databases">
        <title>Complete genome sequence of Rhizobium japonicum phage Paso.</title>
        <authorList>
            <person name="McBee D.B."/>
            <person name="Ravindran A."/>
            <person name="Newkirk H."/>
            <person name="Gonzalez C."/>
            <person name="Young R."/>
            <person name="Liu M."/>
        </authorList>
    </citation>
    <scope>NUCLEOTIDE SEQUENCE [LARGE SCALE GENOMIC DNA]</scope>
</reference>
<evidence type="ECO:0000313" key="2">
    <source>
        <dbReference type="EMBL" id="QOE32121.1"/>
    </source>
</evidence>
<evidence type="ECO:0000313" key="3">
    <source>
        <dbReference type="Proteomes" id="UP000516513"/>
    </source>
</evidence>